<evidence type="ECO:0000313" key="4">
    <source>
        <dbReference type="Proteomes" id="UP000471521"/>
    </source>
</evidence>
<dbReference type="OrthoDB" id="351168at2157"/>
<evidence type="ECO:0000313" key="3">
    <source>
        <dbReference type="EMBL" id="MXR19753.1"/>
    </source>
</evidence>
<evidence type="ECO:0000256" key="2">
    <source>
        <dbReference type="SAM" id="Phobius"/>
    </source>
</evidence>
<accession>A0A6B0SJP9</accession>
<reference evidence="3 4" key="1">
    <citation type="submission" date="2019-12" db="EMBL/GenBank/DDBJ databases">
        <title>Isolation and characterization of three novel carbon monoxide-oxidizing members of Halobacteria from salione crusts and soils.</title>
        <authorList>
            <person name="Myers M.R."/>
            <person name="King G.M."/>
        </authorList>
    </citation>
    <scope>NUCLEOTIDE SEQUENCE [LARGE SCALE GENOMIC DNA]</scope>
    <source>
        <strain evidence="3 4">PCN9</strain>
    </source>
</reference>
<dbReference type="Proteomes" id="UP000471521">
    <property type="component" value="Unassembled WGS sequence"/>
</dbReference>
<feature type="transmembrane region" description="Helical" evidence="2">
    <location>
        <begin position="52"/>
        <end position="73"/>
    </location>
</feature>
<name>A0A6B0SJP9_9EURY</name>
<organism evidence="3 4">
    <name type="scientific">Halobacterium bonnevillei</name>
    <dbReference type="NCBI Taxonomy" id="2692200"/>
    <lineage>
        <taxon>Archaea</taxon>
        <taxon>Methanobacteriati</taxon>
        <taxon>Methanobacteriota</taxon>
        <taxon>Stenosarchaea group</taxon>
        <taxon>Halobacteria</taxon>
        <taxon>Halobacteriales</taxon>
        <taxon>Halobacteriaceae</taxon>
        <taxon>Halobacterium</taxon>
    </lineage>
</organism>
<sequence length="278" mass="30507">MSDLSATFGGWRDRVTYVVAEAQLLVAGVLVAAGVVLWWFNPEVPGVPSWLTNVLVGWLVLGPPMFIAGLRFVSWLRIRNYVEVHHVNAVEDEVRTYFVPPDLWSAKRVDGPAPYRVNDGDAVAVREFEWVPEYGEDGSLRVSGVYLSELEDTKLLTSQAHMERMYDDLVDSHLSLAYLSESISELAADLQTRLINRVVEAREKGERLDKDAVQEVTGDFRERAESLTDDDLADIQPDDLPDHLPAGLPAGETHNPSANATASDGHGPAAADGGQTDG</sequence>
<gene>
    <name evidence="3" type="ORF">GRX66_03715</name>
</gene>
<dbReference type="EMBL" id="WUUU01000014">
    <property type="protein sequence ID" value="MXR19753.1"/>
    <property type="molecule type" value="Genomic_DNA"/>
</dbReference>
<dbReference type="AlphaFoldDB" id="A0A6B0SJP9"/>
<comment type="caution">
    <text evidence="3">The sequence shown here is derived from an EMBL/GenBank/DDBJ whole genome shotgun (WGS) entry which is preliminary data.</text>
</comment>
<keyword evidence="4" id="KW-1185">Reference proteome</keyword>
<protein>
    <submittedName>
        <fullName evidence="3">Uncharacterized protein</fullName>
    </submittedName>
</protein>
<keyword evidence="2" id="KW-0472">Membrane</keyword>
<evidence type="ECO:0000256" key="1">
    <source>
        <dbReference type="SAM" id="MobiDB-lite"/>
    </source>
</evidence>
<dbReference type="RefSeq" id="WP_159525325.1">
    <property type="nucleotide sequence ID" value="NZ_WUUU01000014.1"/>
</dbReference>
<keyword evidence="2" id="KW-1133">Transmembrane helix</keyword>
<keyword evidence="2" id="KW-0812">Transmembrane</keyword>
<feature type="region of interest" description="Disordered" evidence="1">
    <location>
        <begin position="222"/>
        <end position="278"/>
    </location>
</feature>
<feature type="compositionally biased region" description="Acidic residues" evidence="1">
    <location>
        <begin position="227"/>
        <end position="239"/>
    </location>
</feature>
<proteinExistence type="predicted"/>
<feature type="transmembrane region" description="Helical" evidence="2">
    <location>
        <begin position="15"/>
        <end position="40"/>
    </location>
</feature>